<dbReference type="InterPro" id="IPR032106">
    <property type="entry name" value="2-oxogl_dehyd_N"/>
</dbReference>
<evidence type="ECO:0000313" key="7">
    <source>
        <dbReference type="Ensembl" id="ENSXETP00000022754"/>
    </source>
</evidence>
<accession>G1K3E4</accession>
<evidence type="ECO:0000256" key="2">
    <source>
        <dbReference type="ARBA" id="ARBA00006936"/>
    </source>
</evidence>
<dbReference type="AlphaFoldDB" id="G1K3E4"/>
<evidence type="ECO:0000256" key="1">
    <source>
        <dbReference type="ARBA" id="ARBA00001964"/>
    </source>
</evidence>
<evidence type="ECO:0000256" key="4">
    <source>
        <dbReference type="ARBA" id="ARBA00023052"/>
    </source>
</evidence>
<dbReference type="Bgee" id="ENSXETG00000010344">
    <property type="expression patterns" value="Expressed in 2-cell stage embryo and 8 other cell types or tissues"/>
</dbReference>
<gene>
    <name evidence="7" type="primary">plk1</name>
</gene>
<dbReference type="InterPro" id="IPR011603">
    <property type="entry name" value="2oxoglutarate_DH_E1"/>
</dbReference>
<dbReference type="InterPro" id="IPR031717">
    <property type="entry name" value="ODO-1/KGD_C"/>
</dbReference>
<name>G1K3E4_XENTR</name>
<evidence type="ECO:0000259" key="6">
    <source>
        <dbReference type="Pfam" id="PF16870"/>
    </source>
</evidence>
<dbReference type="Xenbase" id="XB-GENE-941540">
    <property type="gene designation" value="plk1"/>
</dbReference>
<feature type="domain" description="2-oxoglutarate dehydrogenase E1 component N-terminal" evidence="5">
    <location>
        <begin position="43"/>
        <end position="81"/>
    </location>
</feature>
<reference evidence="7" key="2">
    <citation type="submission" date="2011-08" db="UniProtKB">
        <authorList>
            <consortium name="Ensembl"/>
        </authorList>
    </citation>
    <scope>IDENTIFICATION</scope>
</reference>
<evidence type="ECO:0000259" key="5">
    <source>
        <dbReference type="Pfam" id="PF16078"/>
    </source>
</evidence>
<dbReference type="ExpressionAtlas" id="G1K3E4">
    <property type="expression patterns" value="differential"/>
</dbReference>
<dbReference type="Gene3D" id="3.40.50.11610">
    <property type="entry name" value="Multifunctional 2-oxoglutarate metabolism enzyme, C-terminal domain"/>
    <property type="match status" value="1"/>
</dbReference>
<dbReference type="GO" id="GO:0016624">
    <property type="term" value="F:oxidoreductase activity, acting on the aldehyde or oxo group of donors, disulfide as acceptor"/>
    <property type="evidence" value="ECO:0007669"/>
    <property type="project" value="InterPro"/>
</dbReference>
<dbReference type="PANTHER" id="PTHR23152:SF5">
    <property type="entry name" value="2-OXOGLUTARATE DEHYDROGENASE-LIKE, MITOCHONDRIAL"/>
    <property type="match status" value="1"/>
</dbReference>
<dbReference type="InterPro" id="IPR042179">
    <property type="entry name" value="KGD_C_sf"/>
</dbReference>
<comment type="cofactor">
    <cofactor evidence="1">
        <name>thiamine diphosphate</name>
        <dbReference type="ChEBI" id="CHEBI:58937"/>
    </cofactor>
</comment>
<feature type="domain" description="2-oxoglutarate dehydrogenase E1 component/KDG C-terminal" evidence="6">
    <location>
        <begin position="215"/>
        <end position="360"/>
    </location>
</feature>
<dbReference type="PANTHER" id="PTHR23152">
    <property type="entry name" value="2-OXOGLUTARATE DEHYDROGENASE"/>
    <property type="match status" value="1"/>
</dbReference>
<dbReference type="GeneTree" id="ENSGT00940000157752"/>
<dbReference type="Pfam" id="PF16078">
    <property type="entry name" value="2-oxogl_dehyd_N"/>
    <property type="match status" value="1"/>
</dbReference>
<dbReference type="Pfam" id="PF16870">
    <property type="entry name" value="OxoGdeHyase_C"/>
    <property type="match status" value="1"/>
</dbReference>
<protein>
    <submittedName>
        <fullName evidence="7">Serine/threonine-protein kinase PLK1</fullName>
    </submittedName>
</protein>
<organism evidence="7">
    <name type="scientific">Xenopus tropicalis</name>
    <name type="common">Western clawed frog</name>
    <name type="synonym">Silurana tropicalis</name>
    <dbReference type="NCBI Taxonomy" id="8364"/>
    <lineage>
        <taxon>Eukaryota</taxon>
        <taxon>Metazoa</taxon>
        <taxon>Chordata</taxon>
        <taxon>Craniata</taxon>
        <taxon>Vertebrata</taxon>
        <taxon>Euteleostomi</taxon>
        <taxon>Amphibia</taxon>
        <taxon>Batrachia</taxon>
        <taxon>Anura</taxon>
        <taxon>Pipoidea</taxon>
        <taxon>Pipidae</taxon>
        <taxon>Xenopodinae</taxon>
        <taxon>Xenopus</taxon>
        <taxon>Silurana</taxon>
    </lineage>
</organism>
<dbReference type="FunFam" id="3.40.50.11610:FF:000003">
    <property type="entry name" value="2-oxoglutarate dehydrogenase, isoform X4"/>
    <property type="match status" value="1"/>
</dbReference>
<reference evidence="7" key="1">
    <citation type="journal article" date="2010" name="Science">
        <title>The genome of the Western clawed frog Xenopus tropicalis.</title>
        <authorList>
            <person name="Hellsten U."/>
            <person name="Harland R.M."/>
            <person name="Gilchrist M.J."/>
            <person name="Hendrix D."/>
            <person name="Jurka J."/>
            <person name="Kapitonov V."/>
            <person name="Ovcharenko I."/>
            <person name="Putnam N.H."/>
            <person name="Shu S."/>
            <person name="Taher L."/>
            <person name="Blitz I.L."/>
            <person name="Blumberg B."/>
            <person name="Dichmann D.S."/>
            <person name="Dubchak I."/>
            <person name="Amaya E."/>
            <person name="Detter J.C."/>
            <person name="Fletcher R."/>
            <person name="Gerhard D.S."/>
            <person name="Goodstein D."/>
            <person name="Graves T."/>
            <person name="Grigoriev I.V."/>
            <person name="Grimwood J."/>
            <person name="Kawashima T."/>
            <person name="Lindquist E."/>
            <person name="Lucas S.M."/>
            <person name="Mead P.E."/>
            <person name="Mitros T."/>
            <person name="Ogino H."/>
            <person name="Ohta Y."/>
            <person name="Poliakov A.V."/>
            <person name="Pollet N."/>
            <person name="Robert J."/>
            <person name="Salamov A."/>
            <person name="Sater A.K."/>
            <person name="Schmutz J."/>
            <person name="Terry A."/>
            <person name="Vize P.D."/>
            <person name="Warren W.C."/>
            <person name="Wells D."/>
            <person name="Wills A."/>
            <person name="Wilson R.K."/>
            <person name="Zimmerman L.B."/>
            <person name="Zorn A.M."/>
            <person name="Grainger R."/>
            <person name="Grammer T."/>
            <person name="Khokha M.K."/>
            <person name="Richardson P.M."/>
            <person name="Rokhsar D.S."/>
        </authorList>
    </citation>
    <scope>NUCLEOTIDE SEQUENCE [LARGE SCALE GENOMIC DNA]</scope>
    <source>
        <strain evidence="7">Nigerian</strain>
    </source>
</reference>
<keyword evidence="4" id="KW-0786">Thiamine pyrophosphate</keyword>
<dbReference type="FunFam" id="1.10.287.1150:FF:000001">
    <property type="entry name" value="2-oxoglutarate dehydrogenase, mitochondrial isoform X1"/>
    <property type="match status" value="1"/>
</dbReference>
<dbReference type="HOGENOM" id="CLU_000288_46_1_1"/>
<dbReference type="Gene3D" id="3.40.50.12470">
    <property type="match status" value="1"/>
</dbReference>
<proteinExistence type="inferred from homology"/>
<dbReference type="GO" id="GO:0030976">
    <property type="term" value="F:thiamine pyrophosphate binding"/>
    <property type="evidence" value="ECO:0007669"/>
    <property type="project" value="InterPro"/>
</dbReference>
<dbReference type="Ensembl" id="ENSXETT00000022754">
    <property type="protein sequence ID" value="ENSXETP00000022754"/>
    <property type="gene ID" value="ENSXETG00000010344"/>
</dbReference>
<keyword evidence="3" id="KW-0560">Oxidoreductase</keyword>
<evidence type="ECO:0000256" key="3">
    <source>
        <dbReference type="ARBA" id="ARBA00023002"/>
    </source>
</evidence>
<comment type="similarity">
    <text evidence="2">Belongs to the alpha-ketoglutarate dehydrogenase family.</text>
</comment>
<sequence>MSHLRTVAAKLKPYCTGLLVKHSSTPRTLPQRCSVYSSGAKEPFLSGTNSSYVEEMYYAWLENPKSVHKSWDIFFQSADAGTPQCETRGVPSLTGIESKLQSLSSQGLATAPAKAEKIVEEHLAVQSLIRAYQIRGHHVAQLDPLGILDADLDSFVPSDLITTLDKLGFYGLHEGDLDKVFPSYFHVLRRQILLPFRKPLIIFTPKSLLRHPEAKSSFDDMNTGTNFQRVIPENGAASHNPQAVKRVIFCTGKIYYELVKERHNKGLDNQVAITRLEQLSPFPFDLVKQEAEKYATSELVWCQEEHKNMGYYDYVKARFLTILNHARPVWYVGRDPAAAPATGNKNTHHVELKRFLDVAFNLQYFEGKPF</sequence>